<name>A0A8M9PVE6_DANRE</name>
<dbReference type="PROSITE" id="PS50835">
    <property type="entry name" value="IG_LIKE"/>
    <property type="match status" value="1"/>
</dbReference>
<dbReference type="InterPro" id="IPR011161">
    <property type="entry name" value="MHC_I-like_Ag-recog"/>
</dbReference>
<dbReference type="InterPro" id="IPR036179">
    <property type="entry name" value="Ig-like_dom_sf"/>
</dbReference>
<dbReference type="PANTHER" id="PTHR16675">
    <property type="entry name" value="MHC CLASS I-RELATED"/>
    <property type="match status" value="1"/>
</dbReference>
<feature type="domain" description="Ig-like" evidence="5">
    <location>
        <begin position="134"/>
        <end position="224"/>
    </location>
</feature>
<keyword evidence="1" id="KW-0325">Glycoprotein</keyword>
<dbReference type="Gene3D" id="2.60.40.10">
    <property type="entry name" value="Immunoglobulins"/>
    <property type="match status" value="1"/>
</dbReference>
<dbReference type="RefSeq" id="XP_021325055.1">
    <property type="nucleotide sequence ID" value="XM_021469380.2"/>
</dbReference>
<dbReference type="SUPFAM" id="SSF54452">
    <property type="entry name" value="MHC antigen-recognition domain"/>
    <property type="match status" value="1"/>
</dbReference>
<keyword evidence="4" id="KW-0472">Membrane</keyword>
<dbReference type="PROSITE" id="PS00290">
    <property type="entry name" value="IG_MHC"/>
    <property type="match status" value="1"/>
</dbReference>
<gene>
    <name evidence="7" type="primary">mhc1ula</name>
</gene>
<keyword evidence="6" id="KW-1185">Reference proteome</keyword>
<evidence type="ECO:0000259" key="5">
    <source>
        <dbReference type="PROSITE" id="PS50835"/>
    </source>
</evidence>
<keyword evidence="2" id="KW-0393">Immunoglobulin domain</keyword>
<dbReference type="InterPro" id="IPR003006">
    <property type="entry name" value="Ig/MHC_CS"/>
</dbReference>
<dbReference type="InterPro" id="IPR050208">
    <property type="entry name" value="MHC_class-I_related"/>
</dbReference>
<evidence type="ECO:0000256" key="3">
    <source>
        <dbReference type="RuleBase" id="RU004439"/>
    </source>
</evidence>
<evidence type="ECO:0000256" key="2">
    <source>
        <dbReference type="ARBA" id="ARBA00023319"/>
    </source>
</evidence>
<dbReference type="InterPro" id="IPR037055">
    <property type="entry name" value="MHC_I-like_Ag-recog_sf"/>
</dbReference>
<keyword evidence="4" id="KW-0812">Transmembrane</keyword>
<reference evidence="7" key="1">
    <citation type="submission" date="2025-08" db="UniProtKB">
        <authorList>
            <consortium name="RefSeq"/>
        </authorList>
    </citation>
    <scope>IDENTIFICATION</scope>
    <source>
        <strain evidence="7">Tuebingen</strain>
        <tissue evidence="7">Fibroblasts and whole tissue</tissue>
    </source>
</reference>
<dbReference type="PRINTS" id="PR01638">
    <property type="entry name" value="MHCCLASSI"/>
</dbReference>
<dbReference type="FunFam" id="2.60.40.10:FF:002146">
    <property type="entry name" value="Major histocompatibility complex class I UKA"/>
    <property type="match status" value="1"/>
</dbReference>
<evidence type="ECO:0000313" key="6">
    <source>
        <dbReference type="Proteomes" id="UP000000437"/>
    </source>
</evidence>
<dbReference type="InterPro" id="IPR001039">
    <property type="entry name" value="MHC_I_a_a1/a2"/>
</dbReference>
<dbReference type="InterPro" id="IPR003597">
    <property type="entry name" value="Ig_C1-set"/>
</dbReference>
<comment type="similarity">
    <text evidence="3">Belongs to the MHC class I family.</text>
</comment>
<dbReference type="Pfam" id="PF00129">
    <property type="entry name" value="MHC_I"/>
    <property type="match status" value="1"/>
</dbReference>
<dbReference type="CDD" id="cd07698">
    <property type="entry name" value="IgC1_MHC_I_alpha3"/>
    <property type="match status" value="1"/>
</dbReference>
<dbReference type="InterPro" id="IPR011162">
    <property type="entry name" value="MHC_I/II-like_Ag-recog"/>
</dbReference>
<dbReference type="CTD" id="796419"/>
<dbReference type="SUPFAM" id="SSF48726">
    <property type="entry name" value="Immunoglobulin"/>
    <property type="match status" value="1"/>
</dbReference>
<dbReference type="Proteomes" id="UP000000437">
    <property type="component" value="Chromosome 22"/>
</dbReference>
<dbReference type="InterPro" id="IPR013783">
    <property type="entry name" value="Ig-like_fold"/>
</dbReference>
<dbReference type="InterPro" id="IPR007110">
    <property type="entry name" value="Ig-like_dom"/>
</dbReference>
<dbReference type="GeneID" id="796419"/>
<proteinExistence type="inferred from homology"/>
<organism evidence="6 7">
    <name type="scientific">Danio rerio</name>
    <name type="common">Zebrafish</name>
    <name type="synonym">Brachydanio rerio</name>
    <dbReference type="NCBI Taxonomy" id="7955"/>
    <lineage>
        <taxon>Eukaryota</taxon>
        <taxon>Metazoa</taxon>
        <taxon>Chordata</taxon>
        <taxon>Craniata</taxon>
        <taxon>Vertebrata</taxon>
        <taxon>Euteleostomi</taxon>
        <taxon>Actinopterygii</taxon>
        <taxon>Neopterygii</taxon>
        <taxon>Teleostei</taxon>
        <taxon>Ostariophysi</taxon>
        <taxon>Cypriniformes</taxon>
        <taxon>Danionidae</taxon>
        <taxon>Danioninae</taxon>
        <taxon>Danio</taxon>
    </lineage>
</organism>
<sequence length="281" mass="33240">MKEYASEEIWKEDCKIRGDVHQIYRSNINVLMQRFNQSNGVHVYQRMYGCDWDEETEESHGFDQYGYDGEDYVMLDMREIRYITPVQQGEITVQKWNSNREQLKTLQHYYKYECVYWLKQFLGLRKADLEIRDPEVFLLQKNPSSPVECFATGFYPSGVIITWLKNGQDHGENVELRELKPNEDGTFQRSSSLHVSQEDWKKSLYTCVVEHQRMTIQKSGDEIKSNSSSEVFITPERVLAILLAALVICLCICYLVYPKKLKPYQPVNQNEEMYEYIVKNE</sequence>
<dbReference type="PANTHER" id="PTHR16675:SF237">
    <property type="entry name" value="MHC CLASS I ANTIGEN TRANSCRIPT VARIANT 1-RELATED"/>
    <property type="match status" value="1"/>
</dbReference>
<feature type="transmembrane region" description="Helical" evidence="4">
    <location>
        <begin position="238"/>
        <end position="257"/>
    </location>
</feature>
<dbReference type="Gene3D" id="3.30.500.10">
    <property type="entry name" value="MHC class I-like antigen recognition-like"/>
    <property type="match status" value="1"/>
</dbReference>
<dbReference type="AlphaFoldDB" id="A0A8M9PVE6"/>
<evidence type="ECO:0000313" key="7">
    <source>
        <dbReference type="RefSeq" id="XP_021325055.1"/>
    </source>
</evidence>
<evidence type="ECO:0000256" key="4">
    <source>
        <dbReference type="SAM" id="Phobius"/>
    </source>
</evidence>
<dbReference type="Pfam" id="PF07654">
    <property type="entry name" value="C1-set"/>
    <property type="match status" value="1"/>
</dbReference>
<evidence type="ECO:0000256" key="1">
    <source>
        <dbReference type="ARBA" id="ARBA00023180"/>
    </source>
</evidence>
<accession>A0A8M9PVE6</accession>
<dbReference type="SMART" id="SM00407">
    <property type="entry name" value="IGc1"/>
    <property type="match status" value="1"/>
</dbReference>
<keyword evidence="4" id="KW-1133">Transmembrane helix</keyword>
<protein>
    <submittedName>
        <fullName evidence="7">Major histocompatibility complex class I ULA isoform X1</fullName>
    </submittedName>
</protein>